<sequence length="62" mass="6960">MTLSIFLLALALMLIFEGIGPLLYPNRWQSLMLKLAQEDVKVIRQIGLVLIIAGLSLFLLFS</sequence>
<evidence type="ECO:0000256" key="1">
    <source>
        <dbReference type="SAM" id="Phobius"/>
    </source>
</evidence>
<dbReference type="PANTHER" id="PTHR38602:SF1">
    <property type="entry name" value="INNER MEMBRANE PROTEIN"/>
    <property type="match status" value="1"/>
</dbReference>
<keyword evidence="1" id="KW-1133">Transmembrane helix</keyword>
<keyword evidence="3" id="KW-1185">Reference proteome</keyword>
<gene>
    <name evidence="2" type="ORF">FE810_07985</name>
</gene>
<organism evidence="2 3">
    <name type="scientific">Thalassotalea litorea</name>
    <dbReference type="NCBI Taxonomy" id="2020715"/>
    <lineage>
        <taxon>Bacteria</taxon>
        <taxon>Pseudomonadati</taxon>
        <taxon>Pseudomonadota</taxon>
        <taxon>Gammaproteobacteria</taxon>
        <taxon>Alteromonadales</taxon>
        <taxon>Colwelliaceae</taxon>
        <taxon>Thalassotalea</taxon>
    </lineage>
</organism>
<proteinExistence type="predicted"/>
<evidence type="ECO:0000313" key="2">
    <source>
        <dbReference type="EMBL" id="TLU65843.1"/>
    </source>
</evidence>
<comment type="caution">
    <text evidence="2">The sequence shown here is derived from an EMBL/GenBank/DDBJ whole genome shotgun (WGS) entry which is preliminary data.</text>
</comment>
<keyword evidence="1" id="KW-0472">Membrane</keyword>
<keyword evidence="1" id="KW-0812">Transmembrane</keyword>
<reference evidence="2 3" key="1">
    <citation type="submission" date="2019-05" db="EMBL/GenBank/DDBJ databases">
        <title>Genome sequences of Thalassotalea litorea 1K03283.</title>
        <authorList>
            <person name="Zhang D."/>
        </authorList>
    </citation>
    <scope>NUCLEOTIDE SEQUENCE [LARGE SCALE GENOMIC DNA]</scope>
    <source>
        <strain evidence="2 3">MCCC 1K03283</strain>
    </source>
</reference>
<dbReference type="PANTHER" id="PTHR38602">
    <property type="entry name" value="INNER MEMBRANE PROTEIN-RELATED"/>
    <property type="match status" value="1"/>
</dbReference>
<dbReference type="Pfam" id="PF09838">
    <property type="entry name" value="DUF2065"/>
    <property type="match status" value="1"/>
</dbReference>
<dbReference type="Proteomes" id="UP000307790">
    <property type="component" value="Unassembled WGS sequence"/>
</dbReference>
<dbReference type="OrthoDB" id="9182237at2"/>
<dbReference type="RefSeq" id="WP_138319503.1">
    <property type="nucleotide sequence ID" value="NZ_VCBC01000006.1"/>
</dbReference>
<dbReference type="AlphaFoldDB" id="A0A5R9IN14"/>
<dbReference type="EMBL" id="VCBC01000006">
    <property type="protein sequence ID" value="TLU65843.1"/>
    <property type="molecule type" value="Genomic_DNA"/>
</dbReference>
<name>A0A5R9IN14_9GAMM</name>
<evidence type="ECO:0000313" key="3">
    <source>
        <dbReference type="Proteomes" id="UP000307790"/>
    </source>
</evidence>
<dbReference type="InterPro" id="IPR019201">
    <property type="entry name" value="DUF2065"/>
</dbReference>
<protein>
    <submittedName>
        <fullName evidence="2">DUF2065 domain-containing protein</fullName>
    </submittedName>
</protein>
<feature type="transmembrane region" description="Helical" evidence="1">
    <location>
        <begin position="42"/>
        <end position="61"/>
    </location>
</feature>
<accession>A0A5R9IN14</accession>